<proteinExistence type="predicted"/>
<dbReference type="InterPro" id="IPR024344">
    <property type="entry name" value="MDMPI_metal-binding"/>
</dbReference>
<reference evidence="2 3" key="1">
    <citation type="submission" date="2020-08" db="EMBL/GenBank/DDBJ databases">
        <title>Sequencing the genomes of 1000 actinobacteria strains.</title>
        <authorList>
            <person name="Klenk H.-P."/>
        </authorList>
    </citation>
    <scope>NUCLEOTIDE SEQUENCE [LARGE SCALE GENOMIC DNA]</scope>
    <source>
        <strain evidence="2 3">DSM 41654</strain>
    </source>
</reference>
<dbReference type="InterPro" id="IPR017517">
    <property type="entry name" value="Maleyloyr_isom"/>
</dbReference>
<keyword evidence="3" id="KW-1185">Reference proteome</keyword>
<dbReference type="InterPro" id="IPR034660">
    <property type="entry name" value="DinB/YfiT-like"/>
</dbReference>
<organism evidence="2 3">
    <name type="scientific">Kitasatospora kifunensis</name>
    <name type="common">Streptomyces kifunensis</name>
    <dbReference type="NCBI Taxonomy" id="58351"/>
    <lineage>
        <taxon>Bacteria</taxon>
        <taxon>Bacillati</taxon>
        <taxon>Actinomycetota</taxon>
        <taxon>Actinomycetes</taxon>
        <taxon>Kitasatosporales</taxon>
        <taxon>Streptomycetaceae</taxon>
        <taxon>Kitasatospora</taxon>
    </lineage>
</organism>
<feature type="domain" description="Mycothiol-dependent maleylpyruvate isomerase metal-binding" evidence="1">
    <location>
        <begin position="14"/>
        <end position="141"/>
    </location>
</feature>
<dbReference type="NCBIfam" id="TIGR03083">
    <property type="entry name" value="maleylpyruvate isomerase family mycothiol-dependent enzyme"/>
    <property type="match status" value="1"/>
</dbReference>
<dbReference type="Gene3D" id="1.20.120.450">
    <property type="entry name" value="dinb family like domain"/>
    <property type="match status" value="1"/>
</dbReference>
<dbReference type="EMBL" id="JACHJV010000001">
    <property type="protein sequence ID" value="MBB4924300.1"/>
    <property type="molecule type" value="Genomic_DNA"/>
</dbReference>
<dbReference type="Pfam" id="PF11716">
    <property type="entry name" value="MDMPI_N"/>
    <property type="match status" value="1"/>
</dbReference>
<accession>A0A7W7VW87</accession>
<dbReference type="SUPFAM" id="SSF109854">
    <property type="entry name" value="DinB/YfiT-like putative metalloenzymes"/>
    <property type="match status" value="1"/>
</dbReference>
<dbReference type="RefSeq" id="WP_184936266.1">
    <property type="nucleotide sequence ID" value="NZ_JACHJV010000001.1"/>
</dbReference>
<dbReference type="InterPro" id="IPR017520">
    <property type="entry name" value="CHP03086"/>
</dbReference>
<dbReference type="AlphaFoldDB" id="A0A7W7VW87"/>
<name>A0A7W7VW87_KITKI</name>
<gene>
    <name evidence="2" type="ORF">FHR34_003293</name>
</gene>
<dbReference type="Proteomes" id="UP000540506">
    <property type="component" value="Unassembled WGS sequence"/>
</dbReference>
<evidence type="ECO:0000313" key="2">
    <source>
        <dbReference type="EMBL" id="MBB4924300.1"/>
    </source>
</evidence>
<evidence type="ECO:0000313" key="3">
    <source>
        <dbReference type="Proteomes" id="UP000540506"/>
    </source>
</evidence>
<protein>
    <submittedName>
        <fullName evidence="2">Uncharacterized protein (TIGR03086 family)</fullName>
    </submittedName>
</protein>
<sequence>MTARLELSRPHARALALIAPLVAAVQPDQLELPTPCAGWPLRRLLAHLIGQQYGFARAARGRGADPAGWADHPVAAGPGAALAALAGFADSAAQLVDAFAAAEAQDATLALPEIRPGHLFPATQAIGFHLLDTLVHGWDLAATLGVPFDCPPDLAELLLWIAEQVPVDPEVRGPGRAFAPVRPVGADSPFDRALLLLGRDPRWRP</sequence>
<evidence type="ECO:0000259" key="1">
    <source>
        <dbReference type="Pfam" id="PF11716"/>
    </source>
</evidence>
<dbReference type="GO" id="GO:0046872">
    <property type="term" value="F:metal ion binding"/>
    <property type="evidence" value="ECO:0007669"/>
    <property type="project" value="InterPro"/>
</dbReference>
<dbReference type="NCBIfam" id="TIGR03086">
    <property type="entry name" value="TIGR03086 family metal-binding protein"/>
    <property type="match status" value="1"/>
</dbReference>
<comment type="caution">
    <text evidence="2">The sequence shown here is derived from an EMBL/GenBank/DDBJ whole genome shotgun (WGS) entry which is preliminary data.</text>
</comment>